<dbReference type="STRING" id="1147741.A0A0R3RPI1"/>
<feature type="chain" id="PRO_5006447699" description="glucuronosyltransferase" evidence="7">
    <location>
        <begin position="21"/>
        <end position="479"/>
    </location>
</feature>
<dbReference type="PANTHER" id="PTHR48043">
    <property type="entry name" value="EG:EG0003.4 PROTEIN-RELATED"/>
    <property type="match status" value="1"/>
</dbReference>
<evidence type="ECO:0000256" key="7">
    <source>
        <dbReference type="SAM" id="SignalP"/>
    </source>
</evidence>
<name>A0A0R3RPI1_9BILA</name>
<dbReference type="Pfam" id="PF00201">
    <property type="entry name" value="UDPGT"/>
    <property type="match status" value="1"/>
</dbReference>
<evidence type="ECO:0000256" key="2">
    <source>
        <dbReference type="ARBA" id="ARBA00012544"/>
    </source>
</evidence>
<keyword evidence="7" id="KW-0732">Signal</keyword>
<comment type="catalytic activity">
    <reaction evidence="5">
        <text>glucuronate acceptor + UDP-alpha-D-glucuronate = acceptor beta-D-glucuronoside + UDP + H(+)</text>
        <dbReference type="Rhea" id="RHEA:21032"/>
        <dbReference type="ChEBI" id="CHEBI:15378"/>
        <dbReference type="ChEBI" id="CHEBI:58052"/>
        <dbReference type="ChEBI" id="CHEBI:58223"/>
        <dbReference type="ChEBI" id="CHEBI:132367"/>
        <dbReference type="ChEBI" id="CHEBI:132368"/>
        <dbReference type="EC" id="2.4.1.17"/>
    </reaction>
</comment>
<dbReference type="GO" id="GO:0015020">
    <property type="term" value="F:glucuronosyltransferase activity"/>
    <property type="evidence" value="ECO:0007669"/>
    <property type="project" value="UniProtKB-EC"/>
</dbReference>
<keyword evidence="6" id="KW-0812">Transmembrane</keyword>
<dbReference type="WBParaSite" id="EEL_0000344301-mRNA-1">
    <property type="protein sequence ID" value="EEL_0000344301-mRNA-1"/>
    <property type="gene ID" value="EEL_0000344301"/>
</dbReference>
<keyword evidence="4" id="KW-0808">Transferase</keyword>
<dbReference type="InterPro" id="IPR002213">
    <property type="entry name" value="UDP_glucos_trans"/>
</dbReference>
<evidence type="ECO:0000256" key="1">
    <source>
        <dbReference type="ARBA" id="ARBA00009995"/>
    </source>
</evidence>
<comment type="similarity">
    <text evidence="1">Belongs to the UDP-glycosyltransferase family.</text>
</comment>
<evidence type="ECO:0000256" key="6">
    <source>
        <dbReference type="SAM" id="Phobius"/>
    </source>
</evidence>
<keyword evidence="6" id="KW-0472">Membrane</keyword>
<keyword evidence="3" id="KW-0328">Glycosyltransferase</keyword>
<keyword evidence="8" id="KW-1185">Reference proteome</keyword>
<organism evidence="8 9">
    <name type="scientific">Elaeophora elaphi</name>
    <dbReference type="NCBI Taxonomy" id="1147741"/>
    <lineage>
        <taxon>Eukaryota</taxon>
        <taxon>Metazoa</taxon>
        <taxon>Ecdysozoa</taxon>
        <taxon>Nematoda</taxon>
        <taxon>Chromadorea</taxon>
        <taxon>Rhabditida</taxon>
        <taxon>Spirurina</taxon>
        <taxon>Spiruromorpha</taxon>
        <taxon>Filarioidea</taxon>
        <taxon>Onchocercidae</taxon>
        <taxon>Elaeophora</taxon>
    </lineage>
</organism>
<dbReference type="AlphaFoldDB" id="A0A0R3RPI1"/>
<proteinExistence type="inferred from homology"/>
<keyword evidence="6" id="KW-1133">Transmembrane helix</keyword>
<dbReference type="FunFam" id="3.40.50.2000:FF:000021">
    <property type="entry name" value="UDP-glucuronosyltransferase"/>
    <property type="match status" value="1"/>
</dbReference>
<reference evidence="9" key="1">
    <citation type="submission" date="2017-02" db="UniProtKB">
        <authorList>
            <consortium name="WormBaseParasite"/>
        </authorList>
    </citation>
    <scope>IDENTIFICATION</scope>
</reference>
<dbReference type="Proteomes" id="UP000050640">
    <property type="component" value="Unplaced"/>
</dbReference>
<sequence>MQIVLCKILLLFTWYQQLECAKILVYSYATGYSHVQYLCRLSDALVGAGHDVTVLMVGKNSEFNTTGTTSAKIVRWERHKHQFSFKIDSKKAWESAGFTNTINIFKGIGEELEQLCEDQLPGQTSEFLMDHHFIDQLRAEKFEFGLCELFYGCAYGLFRKIGIDNYVTGIPFNLQEVMTDPNSIRQSSFLFVNSDEHLDFPRLISRKVVFVGGIARQSARPLKDEYKIMMEEAKDGAVLIAFGAYAKSSEMNSYLKEALVDAFKSMPDLKFIWKYENENDDTVAAPNIVRRNWIPQNDLLSKSKLNPGKFSDHPNLRAFITHCGLNSLIESVWAGVPIICIPLFGDQLRNAKIVEKWGIGISLNKMTLKSQVLLATLHDVLSNDKYQKMTLKLKQMMAEKPFTPREQFLRNVEYAIKFGPLQHFDIAGNNLNIFEYYSLDIIIPLLLSFLLLVLLLMKCIVKTSKKCWRKIYRINVKRD</sequence>
<evidence type="ECO:0000313" key="8">
    <source>
        <dbReference type="Proteomes" id="UP000050640"/>
    </source>
</evidence>
<feature type="signal peptide" evidence="7">
    <location>
        <begin position="1"/>
        <end position="20"/>
    </location>
</feature>
<evidence type="ECO:0000256" key="4">
    <source>
        <dbReference type="ARBA" id="ARBA00022679"/>
    </source>
</evidence>
<evidence type="ECO:0000256" key="3">
    <source>
        <dbReference type="ARBA" id="ARBA00022676"/>
    </source>
</evidence>
<evidence type="ECO:0000256" key="5">
    <source>
        <dbReference type="ARBA" id="ARBA00047475"/>
    </source>
</evidence>
<dbReference type="SUPFAM" id="SSF53756">
    <property type="entry name" value="UDP-Glycosyltransferase/glycogen phosphorylase"/>
    <property type="match status" value="1"/>
</dbReference>
<feature type="transmembrane region" description="Helical" evidence="6">
    <location>
        <begin position="441"/>
        <end position="461"/>
    </location>
</feature>
<protein>
    <recommendedName>
        <fullName evidence="2">glucuronosyltransferase</fullName>
        <ecNumber evidence="2">2.4.1.17</ecNumber>
    </recommendedName>
</protein>
<dbReference type="EC" id="2.4.1.17" evidence="2"/>
<dbReference type="PANTHER" id="PTHR48043:SF145">
    <property type="entry name" value="FI06409P-RELATED"/>
    <property type="match status" value="1"/>
</dbReference>
<dbReference type="Gene3D" id="3.40.50.2000">
    <property type="entry name" value="Glycogen Phosphorylase B"/>
    <property type="match status" value="1"/>
</dbReference>
<dbReference type="CDD" id="cd03784">
    <property type="entry name" value="GT1_Gtf-like"/>
    <property type="match status" value="1"/>
</dbReference>
<dbReference type="InterPro" id="IPR050271">
    <property type="entry name" value="UDP-glycosyltransferase"/>
</dbReference>
<accession>A0A0R3RPI1</accession>
<evidence type="ECO:0000313" key="9">
    <source>
        <dbReference type="WBParaSite" id="EEL_0000344301-mRNA-1"/>
    </source>
</evidence>